<keyword evidence="2" id="KW-1185">Reference proteome</keyword>
<evidence type="ECO:0000313" key="2">
    <source>
        <dbReference type="Proteomes" id="UP001498398"/>
    </source>
</evidence>
<accession>A0ABR1JFC9</accession>
<sequence length="85" mass="8831">MSDTATQAVHEQIAVILMQFPLATLRALVPNAQSALSRQELMNTPSVPSVTPLQAAQSLLAALSGQATPNGDKVDFGKQVTSSIG</sequence>
<protein>
    <submittedName>
        <fullName evidence="1">Uncharacterized protein</fullName>
    </submittedName>
</protein>
<dbReference type="Proteomes" id="UP001498398">
    <property type="component" value="Unassembled WGS sequence"/>
</dbReference>
<organism evidence="1 2">
    <name type="scientific">Marasmiellus scandens</name>
    <dbReference type="NCBI Taxonomy" id="2682957"/>
    <lineage>
        <taxon>Eukaryota</taxon>
        <taxon>Fungi</taxon>
        <taxon>Dikarya</taxon>
        <taxon>Basidiomycota</taxon>
        <taxon>Agaricomycotina</taxon>
        <taxon>Agaricomycetes</taxon>
        <taxon>Agaricomycetidae</taxon>
        <taxon>Agaricales</taxon>
        <taxon>Marasmiineae</taxon>
        <taxon>Omphalotaceae</taxon>
        <taxon>Marasmiellus</taxon>
    </lineage>
</organism>
<evidence type="ECO:0000313" key="1">
    <source>
        <dbReference type="EMBL" id="KAK7458045.1"/>
    </source>
</evidence>
<reference evidence="1 2" key="1">
    <citation type="submission" date="2024-01" db="EMBL/GenBank/DDBJ databases">
        <title>A draft genome for the cacao thread blight pathogen Marasmiellus scandens.</title>
        <authorList>
            <person name="Baruah I.K."/>
            <person name="Leung J."/>
            <person name="Bukari Y."/>
            <person name="Amoako-Attah I."/>
            <person name="Meinhardt L.W."/>
            <person name="Bailey B.A."/>
            <person name="Cohen S.P."/>
        </authorList>
    </citation>
    <scope>NUCLEOTIDE SEQUENCE [LARGE SCALE GENOMIC DNA]</scope>
    <source>
        <strain evidence="1 2">GH-19</strain>
    </source>
</reference>
<comment type="caution">
    <text evidence="1">The sequence shown here is derived from an EMBL/GenBank/DDBJ whole genome shotgun (WGS) entry which is preliminary data.</text>
</comment>
<dbReference type="EMBL" id="JBANRG010000018">
    <property type="protein sequence ID" value="KAK7458045.1"/>
    <property type="molecule type" value="Genomic_DNA"/>
</dbReference>
<name>A0ABR1JFC9_9AGAR</name>
<proteinExistence type="predicted"/>
<gene>
    <name evidence="1" type="ORF">VKT23_009953</name>
</gene>